<dbReference type="PANTHER" id="PTHR31069:SF27">
    <property type="entry name" value="TRANSCRIPTIONAL REGULATOR ALNR"/>
    <property type="match status" value="1"/>
</dbReference>
<sequence>MPLENRPWPEQRAARNQVRSADWTLCRWNALNTPIYQPGTFGQEIGSGCYLLRRVVDRSKPTLSSSAGGHSFNYASDGTLHACQQQIQVAIDYIFADTNYLECLQPVLRCCLVYPLYLLLEVVTTGFNPLPPVKNEDCRSALLLSAIVGSFLPFTFLWPAFLRSTTERRQHAIALYRFAPVVFSLLQFVGEKASGAQIILQQISQASPYFVAGCAATVGHWYALGEALVLAVRRAPGTGRLRALNTVLRQLYLPRSAEIGLRMDSAVLARAAHEFLQYDILVLVAAYLPLRQFLIMSAGNPSSTRAELASNWERLRKSCDTCQEAKVKCSQHKPSCHRCLRHRQPCVYSPQRRSGRPPKKSSPPSRSGPVPNNSGDDSHNETTMRRSSPNANNSNDIAMIDAVAVDPRVLTSDFASTGIDPVDDIFQTSFEAFLASSIPPKDGLIQGNHSNPTTPNGFSINSPSITDPFGAFPFLVPDHNLPITPLTSYAPPIDQIPVLSAGASNKSSECGDCGAKCYSSVLQHLLFLRQTLPEPTRPSIDVIMQAEGNVRTLLDRVLGCKACLSNRSSVLLISAITERIVQMLDWIIEEKTLLDTENMRFNRRVSSSWGRPSRLPPHGPLSGPRRNVCHVPLRVGNNELDEDAKQYFLKHFILLRLKKLAVKVQAVRRTATTRPGDCIYRAAELVLADSIQRLDYLRGQCQLWE</sequence>
<keyword evidence="8" id="KW-1185">Reference proteome</keyword>
<dbReference type="PRINTS" id="PR00755">
    <property type="entry name" value="AFLATOXINBRP"/>
</dbReference>
<protein>
    <recommendedName>
        <fullName evidence="6">Zn(2)-C6 fungal-type domain-containing protein</fullName>
    </recommendedName>
</protein>
<accession>A0ABR4K0M3</accession>
<comment type="caution">
    <text evidence="7">The sequence shown here is derived from an EMBL/GenBank/DDBJ whole genome shotgun (WGS) entry which is preliminary data.</text>
</comment>
<keyword evidence="3" id="KW-0804">Transcription</keyword>
<organism evidence="7 8">
    <name type="scientific">Aspergillus pseudoustus</name>
    <dbReference type="NCBI Taxonomy" id="1810923"/>
    <lineage>
        <taxon>Eukaryota</taxon>
        <taxon>Fungi</taxon>
        <taxon>Dikarya</taxon>
        <taxon>Ascomycota</taxon>
        <taxon>Pezizomycotina</taxon>
        <taxon>Eurotiomycetes</taxon>
        <taxon>Eurotiomycetidae</taxon>
        <taxon>Eurotiales</taxon>
        <taxon>Aspergillaceae</taxon>
        <taxon>Aspergillus</taxon>
        <taxon>Aspergillus subgen. Nidulantes</taxon>
    </lineage>
</organism>
<evidence type="ECO:0000256" key="2">
    <source>
        <dbReference type="ARBA" id="ARBA00023125"/>
    </source>
</evidence>
<evidence type="ECO:0000256" key="1">
    <source>
        <dbReference type="ARBA" id="ARBA00023015"/>
    </source>
</evidence>
<dbReference type="Gene3D" id="4.10.240.10">
    <property type="entry name" value="Zn(2)-C6 fungal-type DNA-binding domain"/>
    <property type="match status" value="1"/>
</dbReference>
<evidence type="ECO:0000259" key="6">
    <source>
        <dbReference type="PROSITE" id="PS50048"/>
    </source>
</evidence>
<dbReference type="InterPro" id="IPR001138">
    <property type="entry name" value="Zn2Cys6_DnaBD"/>
</dbReference>
<dbReference type="PANTHER" id="PTHR31069">
    <property type="entry name" value="OLEATE-ACTIVATED TRANSCRIPTION FACTOR 1-RELATED"/>
    <property type="match status" value="1"/>
</dbReference>
<evidence type="ECO:0000313" key="8">
    <source>
        <dbReference type="Proteomes" id="UP001610446"/>
    </source>
</evidence>
<feature type="domain" description="Zn(2)-C6 fungal-type" evidence="6">
    <location>
        <begin position="318"/>
        <end position="348"/>
    </location>
</feature>
<dbReference type="PROSITE" id="PS50048">
    <property type="entry name" value="ZN2_CY6_FUNGAL_2"/>
    <property type="match status" value="1"/>
</dbReference>
<feature type="region of interest" description="Disordered" evidence="5">
    <location>
        <begin position="348"/>
        <end position="395"/>
    </location>
</feature>
<dbReference type="CDD" id="cd00067">
    <property type="entry name" value="GAL4"/>
    <property type="match status" value="1"/>
</dbReference>
<keyword evidence="1" id="KW-0805">Transcription regulation</keyword>
<dbReference type="InterPro" id="IPR036864">
    <property type="entry name" value="Zn2-C6_fun-type_DNA-bd_sf"/>
</dbReference>
<evidence type="ECO:0000256" key="3">
    <source>
        <dbReference type="ARBA" id="ARBA00023163"/>
    </source>
</evidence>
<name>A0ABR4K0M3_9EURO</name>
<evidence type="ECO:0000256" key="5">
    <source>
        <dbReference type="SAM" id="MobiDB-lite"/>
    </source>
</evidence>
<dbReference type="Pfam" id="PF00172">
    <property type="entry name" value="Zn_clus"/>
    <property type="match status" value="1"/>
</dbReference>
<dbReference type="InterPro" id="IPR050675">
    <property type="entry name" value="OAF3"/>
</dbReference>
<dbReference type="Proteomes" id="UP001610446">
    <property type="component" value="Unassembled WGS sequence"/>
</dbReference>
<keyword evidence="4" id="KW-0539">Nucleus</keyword>
<dbReference type="EMBL" id="JBFXLU010000068">
    <property type="protein sequence ID" value="KAL2845875.1"/>
    <property type="molecule type" value="Genomic_DNA"/>
</dbReference>
<keyword evidence="2" id="KW-0238">DNA-binding</keyword>
<evidence type="ECO:0000313" key="7">
    <source>
        <dbReference type="EMBL" id="KAL2845875.1"/>
    </source>
</evidence>
<evidence type="ECO:0000256" key="4">
    <source>
        <dbReference type="ARBA" id="ARBA00023242"/>
    </source>
</evidence>
<proteinExistence type="predicted"/>
<feature type="compositionally biased region" description="Low complexity" evidence="5">
    <location>
        <begin position="362"/>
        <end position="374"/>
    </location>
</feature>
<reference evidence="7 8" key="1">
    <citation type="submission" date="2024-07" db="EMBL/GenBank/DDBJ databases">
        <title>Section-level genome sequencing and comparative genomics of Aspergillus sections Usti and Cavernicolus.</title>
        <authorList>
            <consortium name="Lawrence Berkeley National Laboratory"/>
            <person name="Nybo J.L."/>
            <person name="Vesth T.C."/>
            <person name="Theobald S."/>
            <person name="Frisvad J.C."/>
            <person name="Larsen T.O."/>
            <person name="Kjaerboelling I."/>
            <person name="Rothschild-Mancinelli K."/>
            <person name="Lyhne E.K."/>
            <person name="Kogle M.E."/>
            <person name="Barry K."/>
            <person name="Clum A."/>
            <person name="Na H."/>
            <person name="Ledsgaard L."/>
            <person name="Lin J."/>
            <person name="Lipzen A."/>
            <person name="Kuo A."/>
            <person name="Riley R."/>
            <person name="Mondo S."/>
            <person name="Labutti K."/>
            <person name="Haridas S."/>
            <person name="Pangalinan J."/>
            <person name="Salamov A.A."/>
            <person name="Simmons B.A."/>
            <person name="Magnuson J.K."/>
            <person name="Chen J."/>
            <person name="Drula E."/>
            <person name="Henrissat B."/>
            <person name="Wiebenga A."/>
            <person name="Lubbers R.J."/>
            <person name="Gomes A.C."/>
            <person name="Makela M.R."/>
            <person name="Stajich J."/>
            <person name="Grigoriev I.V."/>
            <person name="Mortensen U.H."/>
            <person name="De Vries R.P."/>
            <person name="Baker S.E."/>
            <person name="Andersen M.R."/>
        </authorList>
    </citation>
    <scope>NUCLEOTIDE SEQUENCE [LARGE SCALE GENOMIC DNA]</scope>
    <source>
        <strain evidence="7 8">CBS 123904</strain>
    </source>
</reference>
<dbReference type="SMART" id="SM00066">
    <property type="entry name" value="GAL4"/>
    <property type="match status" value="1"/>
</dbReference>
<gene>
    <name evidence="7" type="ORF">BJY01DRAFT_263449</name>
</gene>
<feature type="compositionally biased region" description="Polar residues" evidence="5">
    <location>
        <begin position="385"/>
        <end position="395"/>
    </location>
</feature>
<dbReference type="SUPFAM" id="SSF57701">
    <property type="entry name" value="Zn2/Cys6 DNA-binding domain"/>
    <property type="match status" value="1"/>
</dbReference>